<sequence length="252" mass="27483">MPSILVQKTAEDFKGTEKLVPIYPSVVDIQSPPAPAFKYLLARGKKKNILVIVPSGAEKKKLLAENHVNAEYPEANGYTVFVKKLEGVASGVGEQPYDHAGQEGAQNRIKNAITEMSNSMEVLRFIQNNKVGEVLVISIENFIRREGRERPVDIGVIAIHSVVSGKTKARLSEGVSIHPAIVDQARERGLAHPNDDCALGHPDTACNHGKVTIGGILAEIYSGVDKSNWHEVAIGISRWKILFDTLCRMPCG</sequence>
<dbReference type="AlphaFoldDB" id="A0A9P8XRJ5"/>
<dbReference type="Gene3D" id="3.90.950.10">
    <property type="match status" value="1"/>
</dbReference>
<name>A0A9P8XRJ5_9PEZI</name>
<proteinExistence type="predicted"/>
<gene>
    <name evidence="1" type="ORF">B0I36DRAFT_256494</name>
</gene>
<dbReference type="EMBL" id="JAGTJQ010000014">
    <property type="protein sequence ID" value="KAH7012617.1"/>
    <property type="molecule type" value="Genomic_DNA"/>
</dbReference>
<comment type="caution">
    <text evidence="1">The sequence shown here is derived from an EMBL/GenBank/DDBJ whole genome shotgun (WGS) entry which is preliminary data.</text>
</comment>
<evidence type="ECO:0000313" key="2">
    <source>
        <dbReference type="Proteomes" id="UP000756346"/>
    </source>
</evidence>
<dbReference type="GeneID" id="70180490"/>
<keyword evidence="2" id="KW-1185">Reference proteome</keyword>
<accession>A0A9P8XRJ5</accession>
<dbReference type="RefSeq" id="XP_046004882.1">
    <property type="nucleotide sequence ID" value="XM_046150944.1"/>
</dbReference>
<evidence type="ECO:0000313" key="1">
    <source>
        <dbReference type="EMBL" id="KAH7012617.1"/>
    </source>
</evidence>
<reference evidence="1" key="1">
    <citation type="journal article" date="2021" name="Nat. Commun.">
        <title>Genetic determinants of endophytism in the Arabidopsis root mycobiome.</title>
        <authorList>
            <person name="Mesny F."/>
            <person name="Miyauchi S."/>
            <person name="Thiergart T."/>
            <person name="Pickel B."/>
            <person name="Atanasova L."/>
            <person name="Karlsson M."/>
            <person name="Huettel B."/>
            <person name="Barry K.W."/>
            <person name="Haridas S."/>
            <person name="Chen C."/>
            <person name="Bauer D."/>
            <person name="Andreopoulos W."/>
            <person name="Pangilinan J."/>
            <person name="LaButti K."/>
            <person name="Riley R."/>
            <person name="Lipzen A."/>
            <person name="Clum A."/>
            <person name="Drula E."/>
            <person name="Henrissat B."/>
            <person name="Kohler A."/>
            <person name="Grigoriev I.V."/>
            <person name="Martin F.M."/>
            <person name="Hacquard S."/>
        </authorList>
    </citation>
    <scope>NUCLEOTIDE SEQUENCE</scope>
    <source>
        <strain evidence="1">MPI-CAGE-CH-0230</strain>
    </source>
</reference>
<organism evidence="1 2">
    <name type="scientific">Microdochium trichocladiopsis</name>
    <dbReference type="NCBI Taxonomy" id="1682393"/>
    <lineage>
        <taxon>Eukaryota</taxon>
        <taxon>Fungi</taxon>
        <taxon>Dikarya</taxon>
        <taxon>Ascomycota</taxon>
        <taxon>Pezizomycotina</taxon>
        <taxon>Sordariomycetes</taxon>
        <taxon>Xylariomycetidae</taxon>
        <taxon>Xylariales</taxon>
        <taxon>Microdochiaceae</taxon>
        <taxon>Microdochium</taxon>
    </lineage>
</organism>
<dbReference type="InterPro" id="IPR029001">
    <property type="entry name" value="ITPase-like_fam"/>
</dbReference>
<protein>
    <submittedName>
        <fullName evidence="1">Uncharacterized protein</fullName>
    </submittedName>
</protein>
<dbReference type="SUPFAM" id="SSF52972">
    <property type="entry name" value="ITPase-like"/>
    <property type="match status" value="1"/>
</dbReference>
<dbReference type="Proteomes" id="UP000756346">
    <property type="component" value="Unassembled WGS sequence"/>
</dbReference>
<dbReference type="OrthoDB" id="4968544at2759"/>